<reference evidence="2" key="1">
    <citation type="submission" date="2023-06" db="EMBL/GenBank/DDBJ databases">
        <title>Male Hemibagrus guttatus genome.</title>
        <authorList>
            <person name="Bian C."/>
        </authorList>
    </citation>
    <scope>NUCLEOTIDE SEQUENCE</scope>
    <source>
        <strain evidence="2">Male_cb2023</strain>
        <tissue evidence="2">Muscle</tissue>
    </source>
</reference>
<dbReference type="AlphaFoldDB" id="A0AAE0PYY1"/>
<protein>
    <submittedName>
        <fullName evidence="2">Uncharacterized protein</fullName>
    </submittedName>
</protein>
<keyword evidence="3" id="KW-1185">Reference proteome</keyword>
<accession>A0AAE0PYY1</accession>
<evidence type="ECO:0000313" key="2">
    <source>
        <dbReference type="EMBL" id="KAK3510761.1"/>
    </source>
</evidence>
<gene>
    <name evidence="2" type="ORF">QTP70_022467</name>
</gene>
<proteinExistence type="predicted"/>
<feature type="region of interest" description="Disordered" evidence="1">
    <location>
        <begin position="1"/>
        <end position="130"/>
    </location>
</feature>
<dbReference type="EMBL" id="JAUCMX010000025">
    <property type="protein sequence ID" value="KAK3510761.1"/>
    <property type="molecule type" value="Genomic_DNA"/>
</dbReference>
<feature type="compositionally biased region" description="Basic and acidic residues" evidence="1">
    <location>
        <begin position="101"/>
        <end position="112"/>
    </location>
</feature>
<feature type="compositionally biased region" description="Basic and acidic residues" evidence="1">
    <location>
        <begin position="16"/>
        <end position="34"/>
    </location>
</feature>
<organism evidence="2 3">
    <name type="scientific">Hemibagrus guttatus</name>
    <dbReference type="NCBI Taxonomy" id="175788"/>
    <lineage>
        <taxon>Eukaryota</taxon>
        <taxon>Metazoa</taxon>
        <taxon>Chordata</taxon>
        <taxon>Craniata</taxon>
        <taxon>Vertebrata</taxon>
        <taxon>Euteleostomi</taxon>
        <taxon>Actinopterygii</taxon>
        <taxon>Neopterygii</taxon>
        <taxon>Teleostei</taxon>
        <taxon>Ostariophysi</taxon>
        <taxon>Siluriformes</taxon>
        <taxon>Bagridae</taxon>
        <taxon>Hemibagrus</taxon>
    </lineage>
</organism>
<evidence type="ECO:0000256" key="1">
    <source>
        <dbReference type="SAM" id="MobiDB-lite"/>
    </source>
</evidence>
<evidence type="ECO:0000313" key="3">
    <source>
        <dbReference type="Proteomes" id="UP001274896"/>
    </source>
</evidence>
<dbReference type="Proteomes" id="UP001274896">
    <property type="component" value="Unassembled WGS sequence"/>
</dbReference>
<comment type="caution">
    <text evidence="2">The sequence shown here is derived from an EMBL/GenBank/DDBJ whole genome shotgun (WGS) entry which is preliminary data.</text>
</comment>
<name>A0AAE0PYY1_9TELE</name>
<sequence>MRNCPEKEATGNQETEMTKENNKESDQINDKQDSGEDSGNTKGQEKGKTLRRKQTRWRQKEKTPKFLSKRKSKTGNSGPQTRKKGLVEIEKENQVINGQELEIKSSSDHDTNAEMESDEDGRNSDGYTDFSGPLLEKRDLSSCRQWWDHGKVLIQQLCQQYTAKVTRDITKSLRELEIEIVELQTLTESTGNRGHFKNFKAKKALMIDLNTGCSDLYKSDYSDNKELLDVFYRGLPKVSPEDNAVLEGPLVLEELQATLNSMAGGKAPRIDGLPAEFYKELGEDLLELGCVDPPPHLLAEVQAVMVNFFWDKLHWVPQGVLYLPEEEGGQGLIRLQSRTAAFRLLFGVLNAAALSSWQATACTLLHNAEGLQMDRSLFLMDPAKLDTSKLPGFYKSLFKICNFFTLQKANRTHSLHWLLKEPLIHGAWCDISNSNCFFLGLNRTLQGARTITLGHLVNLAGADFRNTEEVATCLNIRSTQAVAQLLAKWKDTLTAEERTLLSDHCSGTATPNTGDIFHTVAIRPELEDYTGPFLETGKAMVLDFSHVTGKRVSRYFGTLRAGSMAKVDNTMYESLTHSMV</sequence>